<dbReference type="InterPro" id="IPR008557">
    <property type="entry name" value="PhoX"/>
</dbReference>
<sequence length="637" mass="68786">MANSPSSSSPVIREIIAERVSRRSLLKGSLASGAVIAGGSFVGSLFAGETHAAAALSTLGFSELKRVYDKTHAAAEGYETTIVARWGDPLVAGLLDFDGNKVAADEQDKRFGYNCDYIAFLPLPKGSVNSDHGLLCVNNEYISPNVMFPGMTEDGAGKAMSKEQVDLGLAAMGHSIVEIMLKDGKWQTVEDSPLNRRVTANTEMAVSGPVAGHALMKTSADATGTKVLGTSYNCSGGFTPWGTVLTCEEGVSDLFGGDPKKAPTADILDRYGFDGSDIYGRGRFHDRFNIDKEPNEPNRFDWVVEIDPYDPRSRPVKRTALGRMSHEASTVVLNKDGRIVVYMGDDDYFEYMYRYVSNKAYDKTNPASSNGLLDDGVLSVARYDADGSMTWLPLVHGQGKLTAENGFADQADVLLKTRLAADALGATPMDRPEDIETNPVTGRVYAVMTKNKKRDESKINPANTRPENLWGHIVELIPPGGRGIEADHTADKYAWDLFVLCGNPKDAKVGATFHPDTSDNGWFVCPDNITFDPAGRLWVATDGANDFDLPDGVYGVDTEGPARGLPKLLFTCPHGAEATGPCFTPDGTTLFLSVQHPSEDAETLDKAQSLWPDFKDGQPPRPSVVAIRRKEGQPVGA</sequence>
<dbReference type="EMBL" id="LZTJ01000003">
    <property type="protein sequence ID" value="OBP79569.1"/>
    <property type="molecule type" value="Genomic_DNA"/>
</dbReference>
<dbReference type="SUPFAM" id="SSF63829">
    <property type="entry name" value="Calcium-dependent phosphotriesterase"/>
    <property type="match status" value="1"/>
</dbReference>
<evidence type="ECO:0000313" key="2">
    <source>
        <dbReference type="Proteomes" id="UP000093748"/>
    </source>
</evidence>
<dbReference type="RefSeq" id="WP_032930379.1">
    <property type="nucleotide sequence ID" value="NZ_LZTH01000044.1"/>
</dbReference>
<dbReference type="PANTHER" id="PTHR35399:SF2">
    <property type="entry name" value="DUF839 DOMAIN-CONTAINING PROTEIN"/>
    <property type="match status" value="1"/>
</dbReference>
<organism evidence="1 2">
    <name type="scientific">Rhizobium loti</name>
    <name type="common">Mesorhizobium loti</name>
    <dbReference type="NCBI Taxonomy" id="381"/>
    <lineage>
        <taxon>Bacteria</taxon>
        <taxon>Pseudomonadati</taxon>
        <taxon>Pseudomonadota</taxon>
        <taxon>Alphaproteobacteria</taxon>
        <taxon>Hyphomicrobiales</taxon>
        <taxon>Phyllobacteriaceae</taxon>
        <taxon>Mesorhizobium</taxon>
    </lineage>
</organism>
<dbReference type="OrthoDB" id="9801383at2"/>
<dbReference type="PROSITE" id="PS51318">
    <property type="entry name" value="TAT"/>
    <property type="match status" value="1"/>
</dbReference>
<gene>
    <name evidence="1" type="ORF">BAE39_27725</name>
</gene>
<name>A0A1A5IKH2_RHILI</name>
<accession>A0A1A5IKH2</accession>
<dbReference type="AlphaFoldDB" id="A0A1A5IKH2"/>
<dbReference type="PANTHER" id="PTHR35399">
    <property type="entry name" value="SLR8030 PROTEIN"/>
    <property type="match status" value="1"/>
</dbReference>
<dbReference type="InterPro" id="IPR006311">
    <property type="entry name" value="TAT_signal"/>
</dbReference>
<protein>
    <submittedName>
        <fullName evidence="1">dTDP-glucose 4,6-dehydratase</fullName>
    </submittedName>
</protein>
<proteinExistence type="predicted"/>
<comment type="caution">
    <text evidence="1">The sequence shown here is derived from an EMBL/GenBank/DDBJ whole genome shotgun (WGS) entry which is preliminary data.</text>
</comment>
<reference evidence="2" key="1">
    <citation type="submission" date="2016-06" db="EMBL/GenBank/DDBJ databases">
        <title>NZP2037 Pacbio-Illumina hybrid assembly.</title>
        <authorList>
            <person name="Ramsay J.P."/>
        </authorList>
    </citation>
    <scope>NUCLEOTIDE SEQUENCE [LARGE SCALE GENOMIC DNA]</scope>
    <source>
        <strain evidence="2">R7ANS::ICEMlSym2042</strain>
    </source>
</reference>
<dbReference type="Proteomes" id="UP000093748">
    <property type="component" value="Unassembled WGS sequence"/>
</dbReference>
<dbReference type="Pfam" id="PF05787">
    <property type="entry name" value="PhoX"/>
    <property type="match status" value="1"/>
</dbReference>
<evidence type="ECO:0000313" key="1">
    <source>
        <dbReference type="EMBL" id="OBP79569.1"/>
    </source>
</evidence>
<dbReference type="GeneID" id="66683891"/>